<protein>
    <submittedName>
        <fullName evidence="2">Uncharacterized protein</fullName>
    </submittedName>
</protein>
<evidence type="ECO:0000313" key="2">
    <source>
        <dbReference type="EMBL" id="KAK9089378.1"/>
    </source>
</evidence>
<feature type="region of interest" description="Disordered" evidence="1">
    <location>
        <begin position="23"/>
        <end position="55"/>
    </location>
</feature>
<dbReference type="AlphaFoldDB" id="A0AAP0EHB5"/>
<feature type="compositionally biased region" description="Low complexity" evidence="1">
    <location>
        <begin position="24"/>
        <end position="40"/>
    </location>
</feature>
<evidence type="ECO:0000313" key="3">
    <source>
        <dbReference type="Proteomes" id="UP001419268"/>
    </source>
</evidence>
<accession>A0AAP0EHB5</accession>
<proteinExistence type="predicted"/>
<reference evidence="2 3" key="1">
    <citation type="submission" date="2024-01" db="EMBL/GenBank/DDBJ databases">
        <title>Genome assemblies of Stephania.</title>
        <authorList>
            <person name="Yang L."/>
        </authorList>
    </citation>
    <scope>NUCLEOTIDE SEQUENCE [LARGE SCALE GENOMIC DNA]</scope>
    <source>
        <strain evidence="2">JXDWG</strain>
        <tissue evidence="2">Leaf</tissue>
    </source>
</reference>
<evidence type="ECO:0000256" key="1">
    <source>
        <dbReference type="SAM" id="MobiDB-lite"/>
    </source>
</evidence>
<name>A0AAP0EHB5_9MAGN</name>
<dbReference type="EMBL" id="JBBNAG010000012">
    <property type="protein sequence ID" value="KAK9089378.1"/>
    <property type="molecule type" value="Genomic_DNA"/>
</dbReference>
<keyword evidence="3" id="KW-1185">Reference proteome</keyword>
<sequence>MAAPGRKRRRRWRGSEELLTRTYSIAARRSSGSRTSASGDGDVDNSGRPASATVDEATPTMLGVVMFAHKGGRKNKKTYLGL</sequence>
<organism evidence="2 3">
    <name type="scientific">Stephania cephalantha</name>
    <dbReference type="NCBI Taxonomy" id="152367"/>
    <lineage>
        <taxon>Eukaryota</taxon>
        <taxon>Viridiplantae</taxon>
        <taxon>Streptophyta</taxon>
        <taxon>Embryophyta</taxon>
        <taxon>Tracheophyta</taxon>
        <taxon>Spermatophyta</taxon>
        <taxon>Magnoliopsida</taxon>
        <taxon>Ranunculales</taxon>
        <taxon>Menispermaceae</taxon>
        <taxon>Menispermoideae</taxon>
        <taxon>Cissampelideae</taxon>
        <taxon>Stephania</taxon>
    </lineage>
</organism>
<dbReference type="Proteomes" id="UP001419268">
    <property type="component" value="Unassembled WGS sequence"/>
</dbReference>
<gene>
    <name evidence="2" type="ORF">Scep_028460</name>
</gene>
<comment type="caution">
    <text evidence="2">The sequence shown here is derived from an EMBL/GenBank/DDBJ whole genome shotgun (WGS) entry which is preliminary data.</text>
</comment>